<evidence type="ECO:0000256" key="6">
    <source>
        <dbReference type="ARBA" id="ARBA00015850"/>
    </source>
</evidence>
<sequence>MFYSRIPVPKSLGFSNEILNRSTRYLTLVGLVIGSIGAGVFLALDFILPQGLALLFSMLATIFVTGAFHEDGFADFCDGFGGGASPEKILLIMKDSRVGTYGIIGILGILGVKFLSLDALPSSLIPLTLVAGHAYSRLMPVLIIFTSDYARPDATSKIKAVGKRGKYSDLAIASAFALPMLILFPWQLAVFSLPILLLTAWIFKKYIEKKINGYTGDCLGALQQISEVLFYIIILVIINFTY</sequence>
<dbReference type="GO" id="GO:0009236">
    <property type="term" value="P:cobalamin biosynthetic process"/>
    <property type="evidence" value="ECO:0007669"/>
    <property type="project" value="UniProtKB-UniPathway"/>
</dbReference>
<evidence type="ECO:0000256" key="3">
    <source>
        <dbReference type="ARBA" id="ARBA00004663"/>
    </source>
</evidence>
<evidence type="ECO:0000256" key="5">
    <source>
        <dbReference type="ARBA" id="ARBA00013200"/>
    </source>
</evidence>
<evidence type="ECO:0000256" key="14">
    <source>
        <dbReference type="ARBA" id="ARBA00025228"/>
    </source>
</evidence>
<dbReference type="PANTHER" id="PTHR34148">
    <property type="entry name" value="ADENOSYLCOBINAMIDE-GDP RIBAZOLETRANSFERASE"/>
    <property type="match status" value="1"/>
</dbReference>
<evidence type="ECO:0000256" key="9">
    <source>
        <dbReference type="ARBA" id="ARBA00022679"/>
    </source>
</evidence>
<dbReference type="UniPathway" id="UPA00148">
    <property type="reaction ID" value="UER00238"/>
</dbReference>
<evidence type="ECO:0000256" key="17">
    <source>
        <dbReference type="ARBA" id="ARBA00048623"/>
    </source>
</evidence>
<evidence type="ECO:0000256" key="12">
    <source>
        <dbReference type="ARBA" id="ARBA00022989"/>
    </source>
</evidence>
<protein>
    <recommendedName>
        <fullName evidence="6">Adenosylcobinamide-GDP ribazoletransferase</fullName>
        <ecNumber evidence="5">2.7.8.26</ecNumber>
    </recommendedName>
    <alternativeName>
        <fullName evidence="16">Cobalamin synthase</fullName>
    </alternativeName>
    <alternativeName>
        <fullName evidence="15">Cobalamin-5'-phosphate synthase</fullName>
    </alternativeName>
</protein>
<evidence type="ECO:0000256" key="15">
    <source>
        <dbReference type="ARBA" id="ARBA00032605"/>
    </source>
</evidence>
<feature type="transmembrane region" description="Helical" evidence="19">
    <location>
        <begin position="219"/>
        <end position="240"/>
    </location>
</feature>
<comment type="pathway">
    <text evidence="3">Cofactor biosynthesis; adenosylcobalamin biosynthesis; adenosylcobalamin from cob(II)yrinate a,c-diamide: step 7/7.</text>
</comment>
<evidence type="ECO:0000256" key="8">
    <source>
        <dbReference type="ARBA" id="ARBA00022573"/>
    </source>
</evidence>
<dbReference type="PANTHER" id="PTHR34148:SF1">
    <property type="entry name" value="ADENOSYLCOBINAMIDE-GDP RIBAZOLETRANSFERASE"/>
    <property type="match status" value="1"/>
</dbReference>
<evidence type="ECO:0000256" key="1">
    <source>
        <dbReference type="ARBA" id="ARBA00001946"/>
    </source>
</evidence>
<comment type="similarity">
    <text evidence="4">Belongs to the CobS family.</text>
</comment>
<feature type="transmembrane region" description="Helical" evidence="19">
    <location>
        <begin position="25"/>
        <end position="44"/>
    </location>
</feature>
<proteinExistence type="inferred from homology"/>
<keyword evidence="7" id="KW-1003">Cell membrane</keyword>
<dbReference type="InterPro" id="IPR003805">
    <property type="entry name" value="CobS"/>
</dbReference>
<dbReference type="GO" id="GO:0005886">
    <property type="term" value="C:plasma membrane"/>
    <property type="evidence" value="ECO:0007669"/>
    <property type="project" value="UniProtKB-SubCell"/>
</dbReference>
<comment type="catalytic activity">
    <reaction evidence="18">
        <text>alpha-ribazole 5'-phosphate + adenosylcob(III)inamide-GDP = adenosylcob(III)alamin 5'-phosphate + GMP + H(+)</text>
        <dbReference type="Rhea" id="RHEA:23560"/>
        <dbReference type="ChEBI" id="CHEBI:15378"/>
        <dbReference type="ChEBI" id="CHEBI:57918"/>
        <dbReference type="ChEBI" id="CHEBI:58115"/>
        <dbReference type="ChEBI" id="CHEBI:60487"/>
        <dbReference type="ChEBI" id="CHEBI:60493"/>
        <dbReference type="EC" id="2.7.8.26"/>
    </reaction>
</comment>
<comment type="cofactor">
    <cofactor evidence="1">
        <name>Mg(2+)</name>
        <dbReference type="ChEBI" id="CHEBI:18420"/>
    </cofactor>
</comment>
<evidence type="ECO:0000256" key="13">
    <source>
        <dbReference type="ARBA" id="ARBA00023136"/>
    </source>
</evidence>
<evidence type="ECO:0000256" key="7">
    <source>
        <dbReference type="ARBA" id="ARBA00022475"/>
    </source>
</evidence>
<dbReference type="Pfam" id="PF02654">
    <property type="entry name" value="CobS"/>
    <property type="match status" value="1"/>
</dbReference>
<dbReference type="GO" id="GO:0051073">
    <property type="term" value="F:adenosylcobinamide-GDP ribazoletransferase activity"/>
    <property type="evidence" value="ECO:0007669"/>
    <property type="project" value="UniProtKB-EC"/>
</dbReference>
<keyword evidence="9 20" id="KW-0808">Transferase</keyword>
<evidence type="ECO:0000313" key="20">
    <source>
        <dbReference type="EMBL" id="VAW14037.1"/>
    </source>
</evidence>
<keyword evidence="10 19" id="KW-0812">Transmembrane</keyword>
<dbReference type="EC" id="2.7.8.26" evidence="5"/>
<dbReference type="AlphaFoldDB" id="A0A3B0TL22"/>
<keyword evidence="12 19" id="KW-1133">Transmembrane helix</keyword>
<organism evidence="20">
    <name type="scientific">hydrothermal vent metagenome</name>
    <dbReference type="NCBI Taxonomy" id="652676"/>
    <lineage>
        <taxon>unclassified sequences</taxon>
        <taxon>metagenomes</taxon>
        <taxon>ecological metagenomes</taxon>
    </lineage>
</organism>
<dbReference type="NCBIfam" id="TIGR00317">
    <property type="entry name" value="cobS"/>
    <property type="match status" value="1"/>
</dbReference>
<keyword evidence="11" id="KW-0460">Magnesium</keyword>
<keyword evidence="13 19" id="KW-0472">Membrane</keyword>
<evidence type="ECO:0000256" key="10">
    <source>
        <dbReference type="ARBA" id="ARBA00022692"/>
    </source>
</evidence>
<evidence type="ECO:0000256" key="2">
    <source>
        <dbReference type="ARBA" id="ARBA00004651"/>
    </source>
</evidence>
<feature type="transmembrane region" description="Helical" evidence="19">
    <location>
        <begin position="50"/>
        <end position="68"/>
    </location>
</feature>
<evidence type="ECO:0000256" key="16">
    <source>
        <dbReference type="ARBA" id="ARBA00032853"/>
    </source>
</evidence>
<evidence type="ECO:0000256" key="18">
    <source>
        <dbReference type="ARBA" id="ARBA00049504"/>
    </source>
</evidence>
<name>A0A3B0TL22_9ZZZZ</name>
<dbReference type="HAMAP" id="MF_00719">
    <property type="entry name" value="CobS"/>
    <property type="match status" value="1"/>
</dbReference>
<gene>
    <name evidence="20" type="ORF">MNBD_BACTEROID01-2777</name>
</gene>
<feature type="transmembrane region" description="Helical" evidence="19">
    <location>
        <begin position="98"/>
        <end position="117"/>
    </location>
</feature>
<keyword evidence="8" id="KW-0169">Cobalamin biosynthesis</keyword>
<evidence type="ECO:0000256" key="4">
    <source>
        <dbReference type="ARBA" id="ARBA00010561"/>
    </source>
</evidence>
<comment type="function">
    <text evidence="14">Joins adenosylcobinamide-GDP and alpha-ribazole to generate adenosylcobalamin (Ado-cobalamin). Also synthesizes adenosylcobalamin 5'-phosphate from adenosylcobinamide-GDP and alpha-ribazole 5'-phosphate.</text>
</comment>
<dbReference type="GO" id="GO:0008818">
    <property type="term" value="F:cobalamin 5'-phosphate synthase activity"/>
    <property type="evidence" value="ECO:0007669"/>
    <property type="project" value="InterPro"/>
</dbReference>
<evidence type="ECO:0000256" key="19">
    <source>
        <dbReference type="SAM" id="Phobius"/>
    </source>
</evidence>
<reference evidence="20" key="1">
    <citation type="submission" date="2018-06" db="EMBL/GenBank/DDBJ databases">
        <authorList>
            <person name="Zhirakovskaya E."/>
        </authorList>
    </citation>
    <scope>NUCLEOTIDE SEQUENCE</scope>
</reference>
<dbReference type="EMBL" id="UOEP01000031">
    <property type="protein sequence ID" value="VAW14037.1"/>
    <property type="molecule type" value="Genomic_DNA"/>
</dbReference>
<accession>A0A3B0TL22</accession>
<evidence type="ECO:0000256" key="11">
    <source>
        <dbReference type="ARBA" id="ARBA00022842"/>
    </source>
</evidence>
<comment type="subcellular location">
    <subcellularLocation>
        <location evidence="2">Cell membrane</location>
        <topology evidence="2">Multi-pass membrane protein</topology>
    </subcellularLocation>
</comment>
<comment type="catalytic activity">
    <reaction evidence="17">
        <text>alpha-ribazole + adenosylcob(III)inamide-GDP = adenosylcob(III)alamin + GMP + H(+)</text>
        <dbReference type="Rhea" id="RHEA:16049"/>
        <dbReference type="ChEBI" id="CHEBI:10329"/>
        <dbReference type="ChEBI" id="CHEBI:15378"/>
        <dbReference type="ChEBI" id="CHEBI:18408"/>
        <dbReference type="ChEBI" id="CHEBI:58115"/>
        <dbReference type="ChEBI" id="CHEBI:60487"/>
        <dbReference type="EC" id="2.7.8.26"/>
    </reaction>
</comment>